<dbReference type="EMBL" id="JAJSOF020000015">
    <property type="protein sequence ID" value="KAJ4440777.1"/>
    <property type="molecule type" value="Genomic_DNA"/>
</dbReference>
<proteinExistence type="predicted"/>
<gene>
    <name evidence="1" type="ORF">ANN_10623</name>
</gene>
<accession>A0ABQ8T4F2</accession>
<comment type="caution">
    <text evidence="1">The sequence shown here is derived from an EMBL/GenBank/DDBJ whole genome shotgun (WGS) entry which is preliminary data.</text>
</comment>
<protein>
    <submittedName>
        <fullName evidence="1">Uncharacterized protein</fullName>
    </submittedName>
</protein>
<keyword evidence="2" id="KW-1185">Reference proteome</keyword>
<evidence type="ECO:0000313" key="2">
    <source>
        <dbReference type="Proteomes" id="UP001148838"/>
    </source>
</evidence>
<dbReference type="Proteomes" id="UP001148838">
    <property type="component" value="Unassembled WGS sequence"/>
</dbReference>
<evidence type="ECO:0000313" key="1">
    <source>
        <dbReference type="EMBL" id="KAJ4440777.1"/>
    </source>
</evidence>
<organism evidence="1 2">
    <name type="scientific">Periplaneta americana</name>
    <name type="common">American cockroach</name>
    <name type="synonym">Blatta americana</name>
    <dbReference type="NCBI Taxonomy" id="6978"/>
    <lineage>
        <taxon>Eukaryota</taxon>
        <taxon>Metazoa</taxon>
        <taxon>Ecdysozoa</taxon>
        <taxon>Arthropoda</taxon>
        <taxon>Hexapoda</taxon>
        <taxon>Insecta</taxon>
        <taxon>Pterygota</taxon>
        <taxon>Neoptera</taxon>
        <taxon>Polyneoptera</taxon>
        <taxon>Dictyoptera</taxon>
        <taxon>Blattodea</taxon>
        <taxon>Blattoidea</taxon>
        <taxon>Blattidae</taxon>
        <taxon>Blattinae</taxon>
        <taxon>Periplaneta</taxon>
    </lineage>
</organism>
<reference evidence="1 2" key="1">
    <citation type="journal article" date="2022" name="Allergy">
        <title>Genome assembly and annotation of Periplaneta americana reveal a comprehensive cockroach allergen profile.</title>
        <authorList>
            <person name="Wang L."/>
            <person name="Xiong Q."/>
            <person name="Saelim N."/>
            <person name="Wang L."/>
            <person name="Nong W."/>
            <person name="Wan A.T."/>
            <person name="Shi M."/>
            <person name="Liu X."/>
            <person name="Cao Q."/>
            <person name="Hui J.H.L."/>
            <person name="Sookrung N."/>
            <person name="Leung T.F."/>
            <person name="Tungtrongchitr A."/>
            <person name="Tsui S.K.W."/>
        </authorList>
    </citation>
    <scope>NUCLEOTIDE SEQUENCE [LARGE SCALE GENOMIC DNA]</scope>
    <source>
        <strain evidence="1">PWHHKU_190912</strain>
    </source>
</reference>
<name>A0ABQ8T4F2_PERAM</name>
<sequence length="74" mass="8615">MYSDMLKAATALKVFTPMCLAHRLQRVAEDIRAKFTQINFSDKKIFLKAPQQVLPYKQQLPEILQPLEPVLRLM</sequence>